<dbReference type="InterPro" id="IPR006073">
    <property type="entry name" value="GTP-bd"/>
</dbReference>
<dbReference type="Proteomes" id="UP001189429">
    <property type="component" value="Unassembled WGS sequence"/>
</dbReference>
<keyword evidence="3" id="KW-0460">Magnesium</keyword>
<feature type="domain" description="EngB-type G" evidence="6">
    <location>
        <begin position="78"/>
        <end position="212"/>
    </location>
</feature>
<dbReference type="InterPro" id="IPR027417">
    <property type="entry name" value="P-loop_NTPase"/>
</dbReference>
<keyword evidence="8" id="KW-1185">Reference proteome</keyword>
<dbReference type="Gene3D" id="3.40.50.300">
    <property type="entry name" value="P-loop containing nucleotide triphosphate hydrolases"/>
    <property type="match status" value="1"/>
</dbReference>
<keyword evidence="4" id="KW-0342">GTP-binding</keyword>
<dbReference type="PANTHER" id="PTHR11649">
    <property type="entry name" value="MSS1/TRME-RELATED GTP-BINDING PROTEIN"/>
    <property type="match status" value="1"/>
</dbReference>
<keyword evidence="1" id="KW-0479">Metal-binding</keyword>
<name>A0ABN9ULD3_9DINO</name>
<evidence type="ECO:0000313" key="7">
    <source>
        <dbReference type="EMBL" id="CAK0859847.1"/>
    </source>
</evidence>
<evidence type="ECO:0000313" key="8">
    <source>
        <dbReference type="Proteomes" id="UP001189429"/>
    </source>
</evidence>
<dbReference type="PANTHER" id="PTHR11649:SF13">
    <property type="entry name" value="ENGB-TYPE G DOMAIN-CONTAINING PROTEIN"/>
    <property type="match status" value="1"/>
</dbReference>
<sequence>MPASVDRRGLAEAFNELLAACGRAQAVAEGFIVLEWMESMRIPKDPDLLFTYEYIGFNVRKTSLLKRVWALPLMPNEGPPEVVFAGRSNVGKSSLVNMLLNNNTLAPTSQRPGKTKTIDFFDVNANHPTLPQFRLVDVPGLGFARVSRDMRQRWIELIGGYFLRRRTPQDRVPSAGRWAVRDYGARLRPLEAAGTGQEGRLPAVHRADEGGP</sequence>
<feature type="region of interest" description="Disordered" evidence="5">
    <location>
        <begin position="191"/>
        <end position="212"/>
    </location>
</feature>
<keyword evidence="2" id="KW-0547">Nucleotide-binding</keyword>
<proteinExistence type="predicted"/>
<reference evidence="7" key="1">
    <citation type="submission" date="2023-10" db="EMBL/GenBank/DDBJ databases">
        <authorList>
            <person name="Chen Y."/>
            <person name="Shah S."/>
            <person name="Dougan E. K."/>
            <person name="Thang M."/>
            <person name="Chan C."/>
        </authorList>
    </citation>
    <scope>NUCLEOTIDE SEQUENCE [LARGE SCALE GENOMIC DNA]</scope>
</reference>
<organism evidence="7 8">
    <name type="scientific">Prorocentrum cordatum</name>
    <dbReference type="NCBI Taxonomy" id="2364126"/>
    <lineage>
        <taxon>Eukaryota</taxon>
        <taxon>Sar</taxon>
        <taxon>Alveolata</taxon>
        <taxon>Dinophyceae</taxon>
        <taxon>Prorocentrales</taxon>
        <taxon>Prorocentraceae</taxon>
        <taxon>Prorocentrum</taxon>
    </lineage>
</organism>
<evidence type="ECO:0000256" key="5">
    <source>
        <dbReference type="SAM" id="MobiDB-lite"/>
    </source>
</evidence>
<dbReference type="InterPro" id="IPR030393">
    <property type="entry name" value="G_ENGB_dom"/>
</dbReference>
<dbReference type="Pfam" id="PF01926">
    <property type="entry name" value="MMR_HSR1"/>
    <property type="match status" value="1"/>
</dbReference>
<gene>
    <name evidence="7" type="ORF">PCOR1329_LOCUS49080</name>
</gene>
<accession>A0ABN9ULD3</accession>
<comment type="caution">
    <text evidence="7">The sequence shown here is derived from an EMBL/GenBank/DDBJ whole genome shotgun (WGS) entry which is preliminary data.</text>
</comment>
<evidence type="ECO:0000256" key="1">
    <source>
        <dbReference type="ARBA" id="ARBA00022723"/>
    </source>
</evidence>
<evidence type="ECO:0000256" key="2">
    <source>
        <dbReference type="ARBA" id="ARBA00022741"/>
    </source>
</evidence>
<protein>
    <recommendedName>
        <fullName evidence="6">EngB-type G domain-containing protein</fullName>
    </recommendedName>
</protein>
<dbReference type="EMBL" id="CAUYUJ010015937">
    <property type="protein sequence ID" value="CAK0859847.1"/>
    <property type="molecule type" value="Genomic_DNA"/>
</dbReference>
<evidence type="ECO:0000259" key="6">
    <source>
        <dbReference type="PROSITE" id="PS51706"/>
    </source>
</evidence>
<evidence type="ECO:0000256" key="4">
    <source>
        <dbReference type="ARBA" id="ARBA00023134"/>
    </source>
</evidence>
<dbReference type="PROSITE" id="PS51706">
    <property type="entry name" value="G_ENGB"/>
    <property type="match status" value="1"/>
</dbReference>
<dbReference type="SUPFAM" id="SSF52540">
    <property type="entry name" value="P-loop containing nucleoside triphosphate hydrolases"/>
    <property type="match status" value="1"/>
</dbReference>
<evidence type="ECO:0000256" key="3">
    <source>
        <dbReference type="ARBA" id="ARBA00022842"/>
    </source>
</evidence>